<dbReference type="Proteomes" id="UP000537890">
    <property type="component" value="Unassembled WGS sequence"/>
</dbReference>
<comment type="caution">
    <text evidence="2">The sequence shown here is derived from an EMBL/GenBank/DDBJ whole genome shotgun (WGS) entry which is preliminary data.</text>
</comment>
<dbReference type="Pfam" id="PF07963">
    <property type="entry name" value="N_methyl"/>
    <property type="match status" value="1"/>
</dbReference>
<proteinExistence type="predicted"/>
<sequence length="99" mass="11168">MGNSYSFRRTKIKHKGFSLIELMVSMVVGLLVLAAVTGIFLAMLNSNNDNLKSMRLNQDLRAQEQSPKYETGVNLTGKSLTRLITTFKVLAFVIIRQLY</sequence>
<reference evidence="2 3" key="1">
    <citation type="submission" date="2020-05" db="EMBL/GenBank/DDBJ databases">
        <title>Horizontal transmission and recombination maintain forever young bacterial symbiont genomes.</title>
        <authorList>
            <person name="Russell S.L."/>
            <person name="Pepper-Tunick E."/>
            <person name="Svedberg J."/>
            <person name="Byrne A."/>
            <person name="Ruelas Castillo J."/>
            <person name="Vollmers C."/>
            <person name="Beinart R.A."/>
            <person name="Corbett-Detig R."/>
        </authorList>
    </citation>
    <scope>NUCLEOTIDE SEQUENCE [LARGE SCALE GENOMIC DNA]</scope>
    <source>
        <strain evidence="2">4727-3</strain>
    </source>
</reference>
<keyword evidence="1" id="KW-0812">Transmembrane</keyword>
<evidence type="ECO:0000313" key="2">
    <source>
        <dbReference type="EMBL" id="NYT46872.1"/>
    </source>
</evidence>
<accession>A0A7Z0MNU1</accession>
<evidence type="ECO:0000313" key="3">
    <source>
        <dbReference type="Proteomes" id="UP000537890"/>
    </source>
</evidence>
<dbReference type="InterPro" id="IPR012902">
    <property type="entry name" value="N_methyl_site"/>
</dbReference>
<dbReference type="EMBL" id="JACCHS010000052">
    <property type="protein sequence ID" value="NYT46872.1"/>
    <property type="molecule type" value="Genomic_DNA"/>
</dbReference>
<feature type="transmembrane region" description="Helical" evidence="1">
    <location>
        <begin position="20"/>
        <end position="44"/>
    </location>
</feature>
<protein>
    <submittedName>
        <fullName evidence="2">Prepilin-type N-terminal cleavage/methylation domain-containing protein</fullName>
    </submittedName>
</protein>
<name>A0A7Z0MNU1_9GAMM</name>
<evidence type="ECO:0000256" key="1">
    <source>
        <dbReference type="SAM" id="Phobius"/>
    </source>
</evidence>
<dbReference type="AlphaFoldDB" id="A0A7Z0MNU1"/>
<dbReference type="PROSITE" id="PS00409">
    <property type="entry name" value="PROKAR_NTER_METHYL"/>
    <property type="match status" value="1"/>
</dbReference>
<organism evidence="2 3">
    <name type="scientific">Candidatus Methanofishera endochildressiae</name>
    <dbReference type="NCBI Taxonomy" id="2738884"/>
    <lineage>
        <taxon>Bacteria</taxon>
        <taxon>Pseudomonadati</taxon>
        <taxon>Pseudomonadota</taxon>
        <taxon>Gammaproteobacteria</taxon>
        <taxon>Candidatus Methanofishera</taxon>
    </lineage>
</organism>
<keyword evidence="1" id="KW-0472">Membrane</keyword>
<gene>
    <name evidence="2" type="ORF">H0A75_03815</name>
</gene>
<keyword evidence="1" id="KW-1133">Transmembrane helix</keyword>
<dbReference type="NCBIfam" id="TIGR02532">
    <property type="entry name" value="IV_pilin_GFxxxE"/>
    <property type="match status" value="1"/>
</dbReference>